<name>A0A9D4Z5R4_ADICA</name>
<dbReference type="InterPro" id="IPR001878">
    <property type="entry name" value="Znf_CCHC"/>
</dbReference>
<evidence type="ECO:0000256" key="3">
    <source>
        <dbReference type="ARBA" id="ARBA00022763"/>
    </source>
</evidence>
<dbReference type="GO" id="GO:0031297">
    <property type="term" value="P:replication fork processing"/>
    <property type="evidence" value="ECO:0007669"/>
    <property type="project" value="UniProtKB-UniRule"/>
</dbReference>
<dbReference type="GO" id="GO:0031298">
    <property type="term" value="C:replication fork protection complex"/>
    <property type="evidence" value="ECO:0007669"/>
    <property type="project" value="TreeGrafter"/>
</dbReference>
<accession>A0A9D4Z5R4</accession>
<dbReference type="PANTHER" id="PTHR13220:SF11">
    <property type="entry name" value="TIMELESS-INTERACTING PROTEIN"/>
    <property type="match status" value="1"/>
</dbReference>
<evidence type="ECO:0000256" key="8">
    <source>
        <dbReference type="SAM" id="MobiDB-lite"/>
    </source>
</evidence>
<feature type="compositionally biased region" description="Low complexity" evidence="8">
    <location>
        <begin position="55"/>
        <end position="86"/>
    </location>
</feature>
<dbReference type="SUPFAM" id="SSF57756">
    <property type="entry name" value="Retrovirus zinc finger-like domains"/>
    <property type="match status" value="1"/>
</dbReference>
<feature type="compositionally biased region" description="Low complexity" evidence="8">
    <location>
        <begin position="247"/>
        <end position="271"/>
    </location>
</feature>
<dbReference type="OrthoDB" id="437078at2759"/>
<dbReference type="GO" id="GO:0006974">
    <property type="term" value="P:DNA damage response"/>
    <property type="evidence" value="ECO:0007669"/>
    <property type="project" value="UniProtKB-KW"/>
</dbReference>
<comment type="subcellular location">
    <subcellularLocation>
        <location evidence="1 7">Nucleus</location>
    </subcellularLocation>
</comment>
<dbReference type="InterPro" id="IPR040038">
    <property type="entry name" value="TIPIN/Csm3/Swi3"/>
</dbReference>
<evidence type="ECO:0000256" key="4">
    <source>
        <dbReference type="ARBA" id="ARBA00023242"/>
    </source>
</evidence>
<comment type="similarity">
    <text evidence="2 7">Belongs to the CSM3 family.</text>
</comment>
<feature type="compositionally biased region" description="Low complexity" evidence="8">
    <location>
        <begin position="27"/>
        <end position="44"/>
    </location>
</feature>
<keyword evidence="11" id="KW-1185">Reference proteome</keyword>
<comment type="caution">
    <text evidence="10">The sequence shown here is derived from an EMBL/GenBank/DDBJ whole genome shotgun (WGS) entry which is preliminary data.</text>
</comment>
<dbReference type="InterPro" id="IPR036875">
    <property type="entry name" value="Znf_CCHC_sf"/>
</dbReference>
<keyword evidence="3 7" id="KW-0227">DNA damage</keyword>
<dbReference type="EMBL" id="JABFUD020000022">
    <property type="protein sequence ID" value="KAI5062334.1"/>
    <property type="molecule type" value="Genomic_DNA"/>
</dbReference>
<gene>
    <name evidence="10" type="ORF">GOP47_0022873</name>
</gene>
<feature type="region of interest" description="Disordered" evidence="8">
    <location>
        <begin position="1"/>
        <end position="88"/>
    </location>
</feature>
<dbReference type="Proteomes" id="UP000886520">
    <property type="component" value="Chromosome 22"/>
</dbReference>
<keyword evidence="6" id="KW-0862">Zinc</keyword>
<evidence type="ECO:0000313" key="11">
    <source>
        <dbReference type="Proteomes" id="UP000886520"/>
    </source>
</evidence>
<comment type="function">
    <text evidence="7">Plays an important role in the control of DNA replication and the maintenance of replication fork stability.</text>
</comment>
<reference evidence="10" key="1">
    <citation type="submission" date="2021-01" db="EMBL/GenBank/DDBJ databases">
        <title>Adiantum capillus-veneris genome.</title>
        <authorList>
            <person name="Fang Y."/>
            <person name="Liao Q."/>
        </authorList>
    </citation>
    <scope>NUCLEOTIDE SEQUENCE</scope>
    <source>
        <strain evidence="10">H3</strain>
        <tissue evidence="10">Leaf</tissue>
    </source>
</reference>
<dbReference type="Pfam" id="PF00098">
    <property type="entry name" value="zf-CCHC"/>
    <property type="match status" value="1"/>
</dbReference>
<sequence>MAPPSSAGAPTGCFKCGRPGHWSRDCPSSSSSASGPSSADPLSSQQQHRQQSGASVGTGRPSSGPSSTSWKSGKPPLKAASAAKPVLPRKRPKLTSDLLLSNEGLGYVLEHFPRMVRLQGPGHEVDDLKSFLEAYVHWHSLILPYFSFNQFVEKVAKVGASRRVRMCVNDLKDKVARGEDLKLTPEEKTQDRAVDDQDISFEKELPMDEGNWDDQTIPTDVNDDVFDEFYKQATDQPCEAALLTMPSSASTPESTTANDHSTDSSLLASSSINEDQRVRMEANRLKALERAKARAASLVPT</sequence>
<dbReference type="PROSITE" id="PS50158">
    <property type="entry name" value="ZF_CCHC"/>
    <property type="match status" value="1"/>
</dbReference>
<feature type="domain" description="CCHC-type" evidence="9">
    <location>
        <begin position="13"/>
        <end position="28"/>
    </location>
</feature>
<evidence type="ECO:0000256" key="5">
    <source>
        <dbReference type="ARBA" id="ARBA00023306"/>
    </source>
</evidence>
<keyword evidence="6" id="KW-0863">Zinc-finger</keyword>
<keyword evidence="4 7" id="KW-0539">Nucleus</keyword>
<evidence type="ECO:0000256" key="6">
    <source>
        <dbReference type="PROSITE-ProRule" id="PRU00047"/>
    </source>
</evidence>
<evidence type="ECO:0000256" key="1">
    <source>
        <dbReference type="ARBA" id="ARBA00004123"/>
    </source>
</evidence>
<protein>
    <recommendedName>
        <fullName evidence="9">CCHC-type domain-containing protein</fullName>
    </recommendedName>
</protein>
<feature type="region of interest" description="Disordered" evidence="8">
    <location>
        <begin position="247"/>
        <end position="275"/>
    </location>
</feature>
<feature type="compositionally biased region" description="Polar residues" evidence="8">
    <location>
        <begin position="45"/>
        <end position="54"/>
    </location>
</feature>
<dbReference type="Gene3D" id="4.10.60.10">
    <property type="entry name" value="Zinc finger, CCHC-type"/>
    <property type="match status" value="1"/>
</dbReference>
<evidence type="ECO:0000259" key="9">
    <source>
        <dbReference type="PROSITE" id="PS50158"/>
    </source>
</evidence>
<evidence type="ECO:0000313" key="10">
    <source>
        <dbReference type="EMBL" id="KAI5062334.1"/>
    </source>
</evidence>
<dbReference type="PANTHER" id="PTHR13220">
    <property type="entry name" value="TIMELESS INTERACTING-RELATED"/>
    <property type="match status" value="1"/>
</dbReference>
<dbReference type="GO" id="GO:0008270">
    <property type="term" value="F:zinc ion binding"/>
    <property type="evidence" value="ECO:0007669"/>
    <property type="project" value="UniProtKB-KW"/>
</dbReference>
<dbReference type="GO" id="GO:0003677">
    <property type="term" value="F:DNA binding"/>
    <property type="evidence" value="ECO:0007669"/>
    <property type="project" value="TreeGrafter"/>
</dbReference>
<dbReference type="AlphaFoldDB" id="A0A9D4Z5R4"/>
<evidence type="ECO:0000256" key="7">
    <source>
        <dbReference type="RuleBase" id="RU366049"/>
    </source>
</evidence>
<dbReference type="SMART" id="SM00343">
    <property type="entry name" value="ZnF_C2HC"/>
    <property type="match status" value="1"/>
</dbReference>
<proteinExistence type="inferred from homology"/>
<dbReference type="Pfam" id="PF07962">
    <property type="entry name" value="Swi3"/>
    <property type="match status" value="1"/>
</dbReference>
<evidence type="ECO:0000256" key="2">
    <source>
        <dbReference type="ARBA" id="ARBA00006075"/>
    </source>
</evidence>
<dbReference type="GO" id="GO:0043111">
    <property type="term" value="P:replication fork arrest"/>
    <property type="evidence" value="ECO:0007669"/>
    <property type="project" value="TreeGrafter"/>
</dbReference>
<dbReference type="InterPro" id="IPR012923">
    <property type="entry name" value="Csm3"/>
</dbReference>
<keyword evidence="6" id="KW-0479">Metal-binding</keyword>
<dbReference type="GO" id="GO:0000076">
    <property type="term" value="P:DNA replication checkpoint signaling"/>
    <property type="evidence" value="ECO:0007669"/>
    <property type="project" value="UniProtKB-UniRule"/>
</dbReference>
<organism evidence="10 11">
    <name type="scientific">Adiantum capillus-veneris</name>
    <name type="common">Maidenhair fern</name>
    <dbReference type="NCBI Taxonomy" id="13818"/>
    <lineage>
        <taxon>Eukaryota</taxon>
        <taxon>Viridiplantae</taxon>
        <taxon>Streptophyta</taxon>
        <taxon>Embryophyta</taxon>
        <taxon>Tracheophyta</taxon>
        <taxon>Polypodiopsida</taxon>
        <taxon>Polypodiidae</taxon>
        <taxon>Polypodiales</taxon>
        <taxon>Pteridineae</taxon>
        <taxon>Pteridaceae</taxon>
        <taxon>Vittarioideae</taxon>
        <taxon>Adiantum</taxon>
    </lineage>
</organism>
<keyword evidence="5 7" id="KW-0131">Cell cycle</keyword>